<dbReference type="GO" id="GO:0006612">
    <property type="term" value="P:protein targeting to membrane"/>
    <property type="evidence" value="ECO:0007669"/>
    <property type="project" value="TreeGrafter"/>
</dbReference>
<comment type="subcellular location">
    <subcellularLocation>
        <location evidence="1">Membrane</location>
        <topology evidence="1">Multi-pass membrane protein</topology>
    </subcellularLocation>
</comment>
<dbReference type="AlphaFoldDB" id="A0A150G3C7"/>
<dbReference type="GO" id="GO:0005794">
    <property type="term" value="C:Golgi apparatus"/>
    <property type="evidence" value="ECO:0007669"/>
    <property type="project" value="TreeGrafter"/>
</dbReference>
<feature type="region of interest" description="Disordered" evidence="9">
    <location>
        <begin position="342"/>
        <end position="387"/>
    </location>
</feature>
<comment type="catalytic activity">
    <reaction evidence="8">
        <text>L-cysteinyl-[protein] + hexadecanoyl-CoA = S-hexadecanoyl-L-cysteinyl-[protein] + CoA</text>
        <dbReference type="Rhea" id="RHEA:36683"/>
        <dbReference type="Rhea" id="RHEA-COMP:10131"/>
        <dbReference type="Rhea" id="RHEA-COMP:11032"/>
        <dbReference type="ChEBI" id="CHEBI:29950"/>
        <dbReference type="ChEBI" id="CHEBI:57287"/>
        <dbReference type="ChEBI" id="CHEBI:57379"/>
        <dbReference type="ChEBI" id="CHEBI:74151"/>
        <dbReference type="EC" id="2.3.1.225"/>
    </reaction>
</comment>
<name>A0A150G3C7_GONPE</name>
<comment type="similarity">
    <text evidence="7">Belongs to the DHHC palmitoyltransferase family. PFA5 subfamily.</text>
</comment>
<comment type="domain">
    <text evidence="8">The DHHC domain is required for palmitoyltransferase activity.</text>
</comment>
<keyword evidence="2 8" id="KW-0808">Transferase</keyword>
<evidence type="ECO:0000256" key="1">
    <source>
        <dbReference type="ARBA" id="ARBA00004141"/>
    </source>
</evidence>
<evidence type="ECO:0000256" key="8">
    <source>
        <dbReference type="RuleBase" id="RU079119"/>
    </source>
</evidence>
<dbReference type="OrthoDB" id="5977743at2759"/>
<sequence>MVLGGFYIYWTNLFSLLPNAWVDEGHILTGSASVLLSLALFVAACASDPGTVRREQLPAWHALYPLDGAIFPPKECETCVGRHDHHCQWINNCVGYNNIRLFLAFLLANTAMCAYGALLAGLILGGEMQARGLFEVKLVNYRTGQVVPLTRLPGKMAEWLIIFYPLGVAMALFMGVATLLTTAFLSYQIYLIAIGRTQYEVWKWRDLHSELLRRAEAEELVKLVEGGAAEPEAEGAKLEAAKGRGEGDRRAGPGSVDGEGRAGGPAASSGGGAAVKGTWWSRTFGGGGGDGGGAAAAKPKRRRVSVELPRNIYHKGFWANASEVFLPELHFQRATRRAAAAAGGAAPAVGVATGSGGGGGAAGRQAAGGQDAGAGRKGSGARSKKVR</sequence>
<keyword evidence="5 8" id="KW-0472">Membrane</keyword>
<gene>
    <name evidence="11" type="ORF">GPECTOR_69g450</name>
</gene>
<dbReference type="EMBL" id="LSYV01000070">
    <property type="protein sequence ID" value="KXZ44357.1"/>
    <property type="molecule type" value="Genomic_DNA"/>
</dbReference>
<keyword evidence="6 8" id="KW-0012">Acyltransferase</keyword>
<proteinExistence type="inferred from homology"/>
<dbReference type="EC" id="2.3.1.225" evidence="8"/>
<feature type="domain" description="Palmitoyltransferase DHHC" evidence="10">
    <location>
        <begin position="74"/>
        <end position="204"/>
    </location>
</feature>
<evidence type="ECO:0000313" key="11">
    <source>
        <dbReference type="EMBL" id="KXZ44357.1"/>
    </source>
</evidence>
<keyword evidence="3 8" id="KW-0812">Transmembrane</keyword>
<dbReference type="GO" id="GO:0005783">
    <property type="term" value="C:endoplasmic reticulum"/>
    <property type="evidence" value="ECO:0007669"/>
    <property type="project" value="TreeGrafter"/>
</dbReference>
<accession>A0A150G3C7</accession>
<protein>
    <recommendedName>
        <fullName evidence="8">S-acyltransferase</fullName>
        <ecNumber evidence="8">2.3.1.225</ecNumber>
    </recommendedName>
    <alternativeName>
        <fullName evidence="8">Palmitoyltransferase</fullName>
    </alternativeName>
</protein>
<feature type="transmembrane region" description="Helical" evidence="8">
    <location>
        <begin position="101"/>
        <end position="124"/>
    </location>
</feature>
<feature type="compositionally biased region" description="Basic and acidic residues" evidence="9">
    <location>
        <begin position="234"/>
        <end position="251"/>
    </location>
</feature>
<feature type="transmembrane region" description="Helical" evidence="8">
    <location>
        <begin position="161"/>
        <end position="187"/>
    </location>
</feature>
<organism evidence="11 12">
    <name type="scientific">Gonium pectorale</name>
    <name type="common">Green alga</name>
    <dbReference type="NCBI Taxonomy" id="33097"/>
    <lineage>
        <taxon>Eukaryota</taxon>
        <taxon>Viridiplantae</taxon>
        <taxon>Chlorophyta</taxon>
        <taxon>core chlorophytes</taxon>
        <taxon>Chlorophyceae</taxon>
        <taxon>CS clade</taxon>
        <taxon>Chlamydomonadales</taxon>
        <taxon>Volvocaceae</taxon>
        <taxon>Gonium</taxon>
    </lineage>
</organism>
<dbReference type="InterPro" id="IPR039859">
    <property type="entry name" value="PFA4/ZDH16/20/ERF2-like"/>
</dbReference>
<dbReference type="PANTHER" id="PTHR22883:SF23">
    <property type="entry name" value="PALMITOYLTRANSFERASE ZDHHC6"/>
    <property type="match status" value="1"/>
</dbReference>
<comment type="caution">
    <text evidence="11">The sequence shown here is derived from an EMBL/GenBank/DDBJ whole genome shotgun (WGS) entry which is preliminary data.</text>
</comment>
<evidence type="ECO:0000313" key="12">
    <source>
        <dbReference type="Proteomes" id="UP000075714"/>
    </source>
</evidence>
<keyword evidence="4 8" id="KW-1133">Transmembrane helix</keyword>
<evidence type="ECO:0000259" key="10">
    <source>
        <dbReference type="Pfam" id="PF01529"/>
    </source>
</evidence>
<evidence type="ECO:0000256" key="4">
    <source>
        <dbReference type="ARBA" id="ARBA00022989"/>
    </source>
</evidence>
<feature type="transmembrane region" description="Helical" evidence="8">
    <location>
        <begin position="27"/>
        <end position="46"/>
    </location>
</feature>
<evidence type="ECO:0000256" key="3">
    <source>
        <dbReference type="ARBA" id="ARBA00022692"/>
    </source>
</evidence>
<dbReference type="GO" id="GO:0019706">
    <property type="term" value="F:protein-cysteine S-palmitoyltransferase activity"/>
    <property type="evidence" value="ECO:0007669"/>
    <property type="project" value="UniProtKB-EC"/>
</dbReference>
<evidence type="ECO:0000256" key="9">
    <source>
        <dbReference type="SAM" id="MobiDB-lite"/>
    </source>
</evidence>
<evidence type="ECO:0000256" key="7">
    <source>
        <dbReference type="ARBA" id="ARBA00038298"/>
    </source>
</evidence>
<dbReference type="InterPro" id="IPR001594">
    <property type="entry name" value="Palmitoyltrfase_DHHC"/>
</dbReference>
<dbReference type="Pfam" id="PF01529">
    <property type="entry name" value="DHHC"/>
    <property type="match status" value="1"/>
</dbReference>
<keyword evidence="12" id="KW-1185">Reference proteome</keyword>
<feature type="compositionally biased region" description="Gly residues" evidence="9">
    <location>
        <begin position="353"/>
        <end position="362"/>
    </location>
</feature>
<reference evidence="12" key="1">
    <citation type="journal article" date="2016" name="Nat. Commun.">
        <title>The Gonium pectorale genome demonstrates co-option of cell cycle regulation during the evolution of multicellularity.</title>
        <authorList>
            <person name="Hanschen E.R."/>
            <person name="Marriage T.N."/>
            <person name="Ferris P.J."/>
            <person name="Hamaji T."/>
            <person name="Toyoda A."/>
            <person name="Fujiyama A."/>
            <person name="Neme R."/>
            <person name="Noguchi H."/>
            <person name="Minakuchi Y."/>
            <person name="Suzuki M."/>
            <person name="Kawai-Toyooka H."/>
            <person name="Smith D.R."/>
            <person name="Sparks H."/>
            <person name="Anderson J."/>
            <person name="Bakaric R."/>
            <person name="Luria V."/>
            <person name="Karger A."/>
            <person name="Kirschner M.W."/>
            <person name="Durand P.M."/>
            <person name="Michod R.E."/>
            <person name="Nozaki H."/>
            <person name="Olson B.J."/>
        </authorList>
    </citation>
    <scope>NUCLEOTIDE SEQUENCE [LARGE SCALE GENOMIC DNA]</scope>
    <source>
        <strain evidence="12">NIES-2863</strain>
    </source>
</reference>
<dbReference type="Proteomes" id="UP000075714">
    <property type="component" value="Unassembled WGS sequence"/>
</dbReference>
<evidence type="ECO:0000256" key="6">
    <source>
        <dbReference type="ARBA" id="ARBA00023315"/>
    </source>
</evidence>
<evidence type="ECO:0000256" key="2">
    <source>
        <dbReference type="ARBA" id="ARBA00022679"/>
    </source>
</evidence>
<dbReference type="PROSITE" id="PS50216">
    <property type="entry name" value="DHHC"/>
    <property type="match status" value="1"/>
</dbReference>
<feature type="compositionally biased region" description="Gly residues" evidence="9">
    <location>
        <begin position="255"/>
        <end position="274"/>
    </location>
</feature>
<feature type="compositionally biased region" description="Low complexity" evidence="9">
    <location>
        <begin position="342"/>
        <end position="352"/>
    </location>
</feature>
<dbReference type="GO" id="GO:0016020">
    <property type="term" value="C:membrane"/>
    <property type="evidence" value="ECO:0007669"/>
    <property type="project" value="UniProtKB-SubCell"/>
</dbReference>
<feature type="region of interest" description="Disordered" evidence="9">
    <location>
        <begin position="232"/>
        <end position="274"/>
    </location>
</feature>
<evidence type="ECO:0000256" key="5">
    <source>
        <dbReference type="ARBA" id="ARBA00023136"/>
    </source>
</evidence>
<dbReference type="PANTHER" id="PTHR22883">
    <property type="entry name" value="ZINC FINGER DHHC DOMAIN CONTAINING PROTEIN"/>
    <property type="match status" value="1"/>
</dbReference>